<keyword evidence="4" id="KW-1185">Reference proteome</keyword>
<evidence type="ECO:0000259" key="2">
    <source>
        <dbReference type="Pfam" id="PF08750"/>
    </source>
</evidence>
<accession>A0ABS9K5H8</accession>
<feature type="domain" description="CNP1-like uncharacterised" evidence="2">
    <location>
        <begin position="33"/>
        <end position="165"/>
    </location>
</feature>
<proteinExistence type="predicted"/>
<feature type="signal peptide" evidence="1">
    <location>
        <begin position="1"/>
        <end position="26"/>
    </location>
</feature>
<gene>
    <name evidence="3" type="ORF">LZ012_15650</name>
</gene>
<keyword evidence="1" id="KW-0732">Signal</keyword>
<protein>
    <submittedName>
        <fullName evidence="3">CNP1-like family protein</fullName>
    </submittedName>
</protein>
<evidence type="ECO:0000256" key="1">
    <source>
        <dbReference type="SAM" id="SignalP"/>
    </source>
</evidence>
<feature type="chain" id="PRO_5046623706" evidence="1">
    <location>
        <begin position="27"/>
        <end position="176"/>
    </location>
</feature>
<evidence type="ECO:0000313" key="3">
    <source>
        <dbReference type="EMBL" id="MCG2578429.1"/>
    </source>
</evidence>
<name>A0ABS9K5H8_9RHOO</name>
<dbReference type="Proteomes" id="UP001165384">
    <property type="component" value="Unassembled WGS sequence"/>
</dbReference>
<organism evidence="3 4">
    <name type="scientific">Dechloromonas hankyongensis</name>
    <dbReference type="NCBI Taxonomy" id="2908002"/>
    <lineage>
        <taxon>Bacteria</taxon>
        <taxon>Pseudomonadati</taxon>
        <taxon>Pseudomonadota</taxon>
        <taxon>Betaproteobacteria</taxon>
        <taxon>Rhodocyclales</taxon>
        <taxon>Azonexaceae</taxon>
        <taxon>Dechloromonas</taxon>
    </lineage>
</organism>
<evidence type="ECO:0000313" key="4">
    <source>
        <dbReference type="Proteomes" id="UP001165384"/>
    </source>
</evidence>
<sequence>MIMRVRLLALFLVLLQGAVCSSSAMAEDDDEYEPKQWQEIEAPFPPANVRGNLLPLYVSAATANKFYIDGASLSVGADGVIRYVMVVETPEGGRNVTFEGMRCDARARRIYASGRLDGTWSKARKSEWARVQDAYANRQHAALFLEYFCPNGIAVRSAAEARDALVRGGHPDVVRR</sequence>
<dbReference type="EMBL" id="JAKLTN010000003">
    <property type="protein sequence ID" value="MCG2578429.1"/>
    <property type="molecule type" value="Genomic_DNA"/>
</dbReference>
<dbReference type="Pfam" id="PF08750">
    <property type="entry name" value="CNP1"/>
    <property type="match status" value="1"/>
</dbReference>
<comment type="caution">
    <text evidence="3">The sequence shown here is derived from an EMBL/GenBank/DDBJ whole genome shotgun (WGS) entry which is preliminary data.</text>
</comment>
<dbReference type="InterPro" id="IPR014861">
    <property type="entry name" value="CNP1-like_dom"/>
</dbReference>
<dbReference type="RefSeq" id="WP_275711800.1">
    <property type="nucleotide sequence ID" value="NZ_JAKLTN010000003.1"/>
</dbReference>
<reference evidence="3" key="1">
    <citation type="submission" date="2022-01" db="EMBL/GenBank/DDBJ databases">
        <authorList>
            <person name="Jo J.-H."/>
            <person name="Im W.-T."/>
        </authorList>
    </citation>
    <scope>NUCLEOTIDE SEQUENCE</scope>
    <source>
        <strain evidence="3">XY25</strain>
    </source>
</reference>